<evidence type="ECO:0000256" key="6">
    <source>
        <dbReference type="ARBA" id="ARBA00023136"/>
    </source>
</evidence>
<keyword evidence="3" id="KW-0813">Transport</keyword>
<dbReference type="InterPro" id="IPR006043">
    <property type="entry name" value="NCS2"/>
</dbReference>
<evidence type="ECO:0000256" key="4">
    <source>
        <dbReference type="ARBA" id="ARBA00022692"/>
    </source>
</evidence>
<feature type="transmembrane region" description="Helical" evidence="7">
    <location>
        <begin position="288"/>
        <end position="308"/>
    </location>
</feature>
<feature type="transmembrane region" description="Helical" evidence="7">
    <location>
        <begin position="49"/>
        <end position="69"/>
    </location>
</feature>
<feature type="transmembrane region" description="Helical" evidence="7">
    <location>
        <begin position="245"/>
        <end position="267"/>
    </location>
</feature>
<evidence type="ECO:0000256" key="3">
    <source>
        <dbReference type="ARBA" id="ARBA00022448"/>
    </source>
</evidence>
<evidence type="ECO:0000256" key="5">
    <source>
        <dbReference type="ARBA" id="ARBA00022989"/>
    </source>
</evidence>
<keyword evidence="6 7" id="KW-0472">Membrane</keyword>
<dbReference type="GO" id="GO:0005886">
    <property type="term" value="C:plasma membrane"/>
    <property type="evidence" value="ECO:0007669"/>
    <property type="project" value="TreeGrafter"/>
</dbReference>
<dbReference type="GO" id="GO:0005345">
    <property type="term" value="F:purine nucleobase transmembrane transporter activity"/>
    <property type="evidence" value="ECO:0007669"/>
    <property type="project" value="TreeGrafter"/>
</dbReference>
<feature type="transmembrane region" description="Helical" evidence="7">
    <location>
        <begin position="378"/>
        <end position="411"/>
    </location>
</feature>
<evidence type="ECO:0000256" key="7">
    <source>
        <dbReference type="SAM" id="Phobius"/>
    </source>
</evidence>
<comment type="subcellular location">
    <subcellularLocation>
        <location evidence="1">Membrane</location>
        <topology evidence="1">Multi-pass membrane protein</topology>
    </subcellularLocation>
</comment>
<comment type="caution">
    <text evidence="8">The sequence shown here is derived from an EMBL/GenBank/DDBJ whole genome shotgun (WGS) entry which is preliminary data.</text>
</comment>
<name>A0A812S0C6_9DINO</name>
<feature type="transmembrane region" description="Helical" evidence="7">
    <location>
        <begin position="353"/>
        <end position="372"/>
    </location>
</feature>
<keyword evidence="9" id="KW-1185">Reference proteome</keyword>
<accession>A0A812S0C6</accession>
<feature type="transmembrane region" description="Helical" evidence="7">
    <location>
        <begin position="199"/>
        <end position="216"/>
    </location>
</feature>
<feature type="transmembrane region" description="Helical" evidence="7">
    <location>
        <begin position="142"/>
        <end position="162"/>
    </location>
</feature>
<reference evidence="8" key="1">
    <citation type="submission" date="2021-02" db="EMBL/GenBank/DDBJ databases">
        <authorList>
            <person name="Dougan E. K."/>
            <person name="Rhodes N."/>
            <person name="Thang M."/>
            <person name="Chan C."/>
        </authorList>
    </citation>
    <scope>NUCLEOTIDE SEQUENCE</scope>
</reference>
<evidence type="ECO:0000313" key="8">
    <source>
        <dbReference type="EMBL" id="CAE7457557.1"/>
    </source>
</evidence>
<keyword evidence="4 7" id="KW-0812">Transmembrane</keyword>
<evidence type="ECO:0000256" key="2">
    <source>
        <dbReference type="ARBA" id="ARBA00005697"/>
    </source>
</evidence>
<dbReference type="OrthoDB" id="431212at2759"/>
<dbReference type="EMBL" id="CAJNDS010002387">
    <property type="protein sequence ID" value="CAE7457557.1"/>
    <property type="molecule type" value="Genomic_DNA"/>
</dbReference>
<dbReference type="Proteomes" id="UP000604046">
    <property type="component" value="Unassembled WGS sequence"/>
</dbReference>
<feature type="transmembrane region" description="Helical" evidence="7">
    <location>
        <begin position="174"/>
        <end position="192"/>
    </location>
</feature>
<protein>
    <submittedName>
        <fullName evidence="8">Uncharacterized protein</fullName>
    </submittedName>
</protein>
<dbReference type="PANTHER" id="PTHR43337">
    <property type="entry name" value="XANTHINE/URACIL PERMEASE C887.17-RELATED"/>
    <property type="match status" value="1"/>
</dbReference>
<dbReference type="AlphaFoldDB" id="A0A812S0C6"/>
<dbReference type="InterPro" id="IPR045018">
    <property type="entry name" value="Azg-like"/>
</dbReference>
<dbReference type="PANTHER" id="PTHR43337:SF2">
    <property type="entry name" value="XANTHINE_URACIL PERMEASE"/>
    <property type="match status" value="1"/>
</dbReference>
<sequence length="492" mass="51233">MAGVLEYIFEIRKRNSSLGVELLGGVTHFFGNIFNLVATATVLNVGGLPLADGIIGGAWAGCLSCVLVGLMSNLPITASAGAGPNLVVAYTLALSQGRGGLGSYDAALTCCMAAGVIIMVLPATGTISFITDLVPNSLKLSICVGIGLLCSFVGLQQVGMVVRSDEGLVGAGNVRDPQVLLTLAGLVLLALLNSRRVKGAIFLTMVALTVFDWTFLRGWPAMTVSPRRLPSLHSPTVGILSQSHFWMEAISLVLMLVFDAMGLLFGLAKLAGQVNEVTGSVKGGNGMFMALGLGTVLAAACGVSPMVINPPSAAAIMDGAKTGLSTCISGILFLVLGLPLASTLSAMPPCTSAFVLVYVGCGMAAEAAHINWDDPIDALPAFLCIICQPFLFSIADGIYVGLAMSFMLSLLSGRIFKRRGEPTPLDGDLLDTRPGQAPLLSEKTVRPTLSSASSLHECKGFARPLTYYYFLAPTPQDRGSDPFMCGVKSAEF</sequence>
<organism evidence="8 9">
    <name type="scientific">Symbiodinium natans</name>
    <dbReference type="NCBI Taxonomy" id="878477"/>
    <lineage>
        <taxon>Eukaryota</taxon>
        <taxon>Sar</taxon>
        <taxon>Alveolata</taxon>
        <taxon>Dinophyceae</taxon>
        <taxon>Suessiales</taxon>
        <taxon>Symbiodiniaceae</taxon>
        <taxon>Symbiodinium</taxon>
    </lineage>
</organism>
<feature type="transmembrane region" description="Helical" evidence="7">
    <location>
        <begin position="106"/>
        <end position="130"/>
    </location>
</feature>
<evidence type="ECO:0000256" key="1">
    <source>
        <dbReference type="ARBA" id="ARBA00004141"/>
    </source>
</evidence>
<gene>
    <name evidence="8" type="ORF">SNAT2548_LOCUS25308</name>
</gene>
<keyword evidence="5 7" id="KW-1133">Transmembrane helix</keyword>
<proteinExistence type="inferred from homology"/>
<feature type="transmembrane region" description="Helical" evidence="7">
    <location>
        <begin position="22"/>
        <end position="43"/>
    </location>
</feature>
<evidence type="ECO:0000313" key="9">
    <source>
        <dbReference type="Proteomes" id="UP000604046"/>
    </source>
</evidence>
<dbReference type="Pfam" id="PF00860">
    <property type="entry name" value="Xan_ur_permease"/>
    <property type="match status" value="1"/>
</dbReference>
<feature type="transmembrane region" description="Helical" evidence="7">
    <location>
        <begin position="320"/>
        <end position="341"/>
    </location>
</feature>
<comment type="similarity">
    <text evidence="2">Belongs to the nucleobase:cation symporter-2 (NCS2) (TC 2.A.40) family. Azg-like subfamily.</text>
</comment>